<gene>
    <name evidence="7" type="ORF">TCEB3V08_LOCUS6946</name>
</gene>
<keyword evidence="1" id="KW-0245">EGF-like domain</keyword>
<proteinExistence type="predicted"/>
<organism evidence="7">
    <name type="scientific">Timema cristinae</name>
    <name type="common">Walking stick</name>
    <dbReference type="NCBI Taxonomy" id="61476"/>
    <lineage>
        <taxon>Eukaryota</taxon>
        <taxon>Metazoa</taxon>
        <taxon>Ecdysozoa</taxon>
        <taxon>Arthropoda</taxon>
        <taxon>Hexapoda</taxon>
        <taxon>Insecta</taxon>
        <taxon>Pterygota</taxon>
        <taxon>Neoptera</taxon>
        <taxon>Polyneoptera</taxon>
        <taxon>Phasmatodea</taxon>
        <taxon>Timematodea</taxon>
        <taxon>Timematoidea</taxon>
        <taxon>Timematidae</taxon>
        <taxon>Timema</taxon>
    </lineage>
</organism>
<feature type="region of interest" description="Disordered" evidence="5">
    <location>
        <begin position="72"/>
        <end position="98"/>
    </location>
</feature>
<evidence type="ECO:0000256" key="2">
    <source>
        <dbReference type="ARBA" id="ARBA00022729"/>
    </source>
</evidence>
<dbReference type="InterPro" id="IPR049883">
    <property type="entry name" value="NOTCH1_EGF-like"/>
</dbReference>
<reference evidence="7" key="1">
    <citation type="submission" date="2020-11" db="EMBL/GenBank/DDBJ databases">
        <authorList>
            <person name="Tran Van P."/>
        </authorList>
    </citation>
    <scope>NUCLEOTIDE SEQUENCE</scope>
</reference>
<dbReference type="AlphaFoldDB" id="A0A7R9CVP1"/>
<protein>
    <recommendedName>
        <fullName evidence="6">EGF-like domain-containing protein</fullName>
    </recommendedName>
</protein>
<dbReference type="InterPro" id="IPR000742">
    <property type="entry name" value="EGF"/>
</dbReference>
<evidence type="ECO:0000256" key="5">
    <source>
        <dbReference type="SAM" id="MobiDB-lite"/>
    </source>
</evidence>
<sequence length="98" mass="10672">MALDSAVAKISDINECTQGLHSCNPESESCSNTPGGYDCLCRWGYLYNQLKESCIQNELLMAAEAGQIDVPAHKQGQPCPENNSQSSRPKCRPGNRVL</sequence>
<evidence type="ECO:0000313" key="7">
    <source>
        <dbReference type="EMBL" id="CAD7403354.1"/>
    </source>
</evidence>
<feature type="compositionally biased region" description="Basic residues" evidence="5">
    <location>
        <begin position="89"/>
        <end position="98"/>
    </location>
</feature>
<evidence type="ECO:0000256" key="1">
    <source>
        <dbReference type="ARBA" id="ARBA00022536"/>
    </source>
</evidence>
<dbReference type="SUPFAM" id="SSF57196">
    <property type="entry name" value="EGF/Laminin"/>
    <property type="match status" value="1"/>
</dbReference>
<dbReference type="Gene3D" id="2.10.25.10">
    <property type="entry name" value="Laminin"/>
    <property type="match status" value="1"/>
</dbReference>
<dbReference type="Pfam" id="PF07645">
    <property type="entry name" value="EGF_CA"/>
    <property type="match status" value="1"/>
</dbReference>
<evidence type="ECO:0000256" key="3">
    <source>
        <dbReference type="ARBA" id="ARBA00022737"/>
    </source>
</evidence>
<dbReference type="EMBL" id="OC318824">
    <property type="protein sequence ID" value="CAD7403354.1"/>
    <property type="molecule type" value="Genomic_DNA"/>
</dbReference>
<keyword evidence="2" id="KW-0732">Signal</keyword>
<dbReference type="SMART" id="SM00179">
    <property type="entry name" value="EGF_CA"/>
    <property type="match status" value="1"/>
</dbReference>
<dbReference type="PROSITE" id="PS01187">
    <property type="entry name" value="EGF_CA"/>
    <property type="match status" value="1"/>
</dbReference>
<dbReference type="PROSITE" id="PS01186">
    <property type="entry name" value="EGF_2"/>
    <property type="match status" value="1"/>
</dbReference>
<evidence type="ECO:0000256" key="4">
    <source>
        <dbReference type="ARBA" id="ARBA00023157"/>
    </source>
</evidence>
<evidence type="ECO:0000259" key="6">
    <source>
        <dbReference type="PROSITE" id="PS01186"/>
    </source>
</evidence>
<dbReference type="FunFam" id="2.10.25.10:FF:000038">
    <property type="entry name" value="Fibrillin 2"/>
    <property type="match status" value="1"/>
</dbReference>
<accession>A0A7R9CVP1</accession>
<dbReference type="CDD" id="cd00054">
    <property type="entry name" value="EGF_CA"/>
    <property type="match status" value="1"/>
</dbReference>
<dbReference type="InterPro" id="IPR001881">
    <property type="entry name" value="EGF-like_Ca-bd_dom"/>
</dbReference>
<dbReference type="InterPro" id="IPR018097">
    <property type="entry name" value="EGF_Ca-bd_CS"/>
</dbReference>
<dbReference type="GO" id="GO:0005509">
    <property type="term" value="F:calcium ion binding"/>
    <property type="evidence" value="ECO:0007669"/>
    <property type="project" value="InterPro"/>
</dbReference>
<feature type="domain" description="EGF-like" evidence="6">
    <location>
        <begin position="39"/>
        <end position="54"/>
    </location>
</feature>
<keyword evidence="4" id="KW-1015">Disulfide bond</keyword>
<keyword evidence="3" id="KW-0677">Repeat</keyword>
<name>A0A7R9CVP1_TIMCR</name>